<dbReference type="SUPFAM" id="SSF57903">
    <property type="entry name" value="FYVE/PHD zinc finger"/>
    <property type="match status" value="1"/>
</dbReference>
<dbReference type="STRING" id="65357.A0A024G394"/>
<dbReference type="InterPro" id="IPR052727">
    <property type="entry name" value="Rab4/Rab5_effector"/>
</dbReference>
<keyword evidence="2 4" id="KW-0863">Zinc-finger</keyword>
<feature type="domain" description="FYVE-type" evidence="7">
    <location>
        <begin position="293"/>
        <end position="347"/>
    </location>
</feature>
<dbReference type="InParanoid" id="A0A024G394"/>
<feature type="region of interest" description="Disordered" evidence="5">
    <location>
        <begin position="393"/>
        <end position="427"/>
    </location>
</feature>
<dbReference type="InterPro" id="IPR013083">
    <property type="entry name" value="Znf_RING/FYVE/PHD"/>
</dbReference>
<protein>
    <recommendedName>
        <fullName evidence="10">FYVE-type domain-containing protein</fullName>
    </recommendedName>
</protein>
<sequence>MPSSFTAKKASFGHQKYEVNHRVTASTKPSNLFQLPHVQNLSEENKEAMIEFIDASVMEAHNLCFGQGKVRWCPSRNRSGITTYHGKADPSLHIDMAVKTNCTILGSFDEVMDLLTTEYSEDFTSFESAIDPSVFLDGIILKTLVPRTPEGRFICLKWHCTKSLAPLTTKPRDYTYVEIMDHFTDQNGRKFGFQLSKSIEADEIKSDDASRLFLRGKILSFHIFVQIDSKATELHSMLIHNYAERQPAWLINKIEEQTSFRIAKLRDHLNHKRINLLLSSISQRNSMGKQICCSICTKTFSFVRSKYVCAACGQLTCNQCSAHSSLMRSSNGKSRPRMCGKCNATLQSIRVFRNSNAYAQKTMAHEVWSARKELEDETFISLRSTCTTDTLSIDSSEGRMSRNHSARSAHQYQNYGHSDSSDGKSIDNEVDSFYPISDGIASTRQSRANHLFDLGVGKYKAHEVSPEKSGLLERVSSIVFLKTSSESINMDTNESVEGVGPQQLSQTERADSGVYSESMALADMQIQLNRMTEVSRSLHAMCVKDTRKSYGYESFGLHDRDCQSYLRTDSEIMSNNAEMHTRSQPLDSPECFVSDPGRASAKTSTNDWSEPTQANEEFLSMLPDSVIMDALSNQMEQGWKIVLSRTTGNLYYYNERSGTTLWTEPLLEIEENEVNYMIL</sequence>
<evidence type="ECO:0008006" key="10">
    <source>
        <dbReference type="Google" id="ProtNLM"/>
    </source>
</evidence>
<evidence type="ECO:0000259" key="7">
    <source>
        <dbReference type="PROSITE" id="PS50178"/>
    </source>
</evidence>
<dbReference type="Gene3D" id="2.20.70.10">
    <property type="match status" value="1"/>
</dbReference>
<evidence type="ECO:0000313" key="8">
    <source>
        <dbReference type="EMBL" id="CCI41136.1"/>
    </source>
</evidence>
<feature type="compositionally biased region" description="Polar residues" evidence="5">
    <location>
        <begin position="408"/>
        <end position="418"/>
    </location>
</feature>
<dbReference type="CDD" id="cd00065">
    <property type="entry name" value="FYVE_like_SF"/>
    <property type="match status" value="1"/>
</dbReference>
<evidence type="ECO:0000259" key="6">
    <source>
        <dbReference type="PROSITE" id="PS50020"/>
    </source>
</evidence>
<dbReference type="InterPro" id="IPR023393">
    <property type="entry name" value="START-like_dom_sf"/>
</dbReference>
<dbReference type="InterPro" id="IPR017455">
    <property type="entry name" value="Znf_FYVE-rel"/>
</dbReference>
<dbReference type="InterPro" id="IPR000306">
    <property type="entry name" value="Znf_FYVE"/>
</dbReference>
<evidence type="ECO:0000256" key="5">
    <source>
        <dbReference type="SAM" id="MobiDB-lite"/>
    </source>
</evidence>
<dbReference type="Gene3D" id="3.30.530.20">
    <property type="match status" value="1"/>
</dbReference>
<reference evidence="8 9" key="1">
    <citation type="submission" date="2012-05" db="EMBL/GenBank/DDBJ databases">
        <title>Recombination and specialization in a pathogen metapopulation.</title>
        <authorList>
            <person name="Gardiner A."/>
            <person name="Kemen E."/>
            <person name="Schultz-Larsen T."/>
            <person name="MacLean D."/>
            <person name="Van Oosterhout C."/>
            <person name="Jones J.D.G."/>
        </authorList>
    </citation>
    <scope>NUCLEOTIDE SEQUENCE [LARGE SCALE GENOMIC DNA]</scope>
    <source>
        <strain evidence="8 9">Ac Nc2</strain>
    </source>
</reference>
<dbReference type="EMBL" id="CAIX01000015">
    <property type="protein sequence ID" value="CCI41136.1"/>
    <property type="molecule type" value="Genomic_DNA"/>
</dbReference>
<dbReference type="SMART" id="SM00064">
    <property type="entry name" value="FYVE"/>
    <property type="match status" value="1"/>
</dbReference>
<keyword evidence="3" id="KW-0862">Zinc</keyword>
<dbReference type="PANTHER" id="PTHR13510:SF44">
    <property type="entry name" value="RABENOSYN-5"/>
    <property type="match status" value="1"/>
</dbReference>
<dbReference type="PROSITE" id="PS50178">
    <property type="entry name" value="ZF_FYVE"/>
    <property type="match status" value="1"/>
</dbReference>
<dbReference type="SUPFAM" id="SSF51045">
    <property type="entry name" value="WW domain"/>
    <property type="match status" value="1"/>
</dbReference>
<dbReference type="Proteomes" id="UP000053237">
    <property type="component" value="Unassembled WGS sequence"/>
</dbReference>
<evidence type="ECO:0000256" key="2">
    <source>
        <dbReference type="ARBA" id="ARBA00022771"/>
    </source>
</evidence>
<evidence type="ECO:0000256" key="3">
    <source>
        <dbReference type="ARBA" id="ARBA00022833"/>
    </source>
</evidence>
<dbReference type="PANTHER" id="PTHR13510">
    <property type="entry name" value="FYVE-FINGER-CONTAINING RAB5 EFFECTOR PROTEIN RABENOSYN-5-RELATED"/>
    <property type="match status" value="1"/>
</dbReference>
<dbReference type="PROSITE" id="PS50020">
    <property type="entry name" value="WW_DOMAIN_2"/>
    <property type="match status" value="1"/>
</dbReference>
<evidence type="ECO:0000256" key="1">
    <source>
        <dbReference type="ARBA" id="ARBA00022723"/>
    </source>
</evidence>
<evidence type="ECO:0000256" key="4">
    <source>
        <dbReference type="PROSITE-ProRule" id="PRU00091"/>
    </source>
</evidence>
<comment type="caution">
    <text evidence="8">The sequence shown here is derived from an EMBL/GenBank/DDBJ whole genome shotgun (WGS) entry which is preliminary data.</text>
</comment>
<dbReference type="InterPro" id="IPR001202">
    <property type="entry name" value="WW_dom"/>
</dbReference>
<dbReference type="Pfam" id="PF01363">
    <property type="entry name" value="FYVE"/>
    <property type="match status" value="1"/>
</dbReference>
<keyword evidence="9" id="KW-1185">Reference proteome</keyword>
<dbReference type="Gene3D" id="3.30.40.10">
    <property type="entry name" value="Zinc/RING finger domain, C3HC4 (zinc finger)"/>
    <property type="match status" value="1"/>
</dbReference>
<dbReference type="InterPro" id="IPR011011">
    <property type="entry name" value="Znf_FYVE_PHD"/>
</dbReference>
<evidence type="ECO:0000313" key="9">
    <source>
        <dbReference type="Proteomes" id="UP000053237"/>
    </source>
</evidence>
<dbReference type="CDD" id="cd00201">
    <property type="entry name" value="WW"/>
    <property type="match status" value="1"/>
</dbReference>
<gene>
    <name evidence="8" type="ORF">BN9_019200</name>
</gene>
<feature type="domain" description="WW" evidence="6">
    <location>
        <begin position="633"/>
        <end position="667"/>
    </location>
</feature>
<dbReference type="GO" id="GO:0008270">
    <property type="term" value="F:zinc ion binding"/>
    <property type="evidence" value="ECO:0007669"/>
    <property type="project" value="UniProtKB-KW"/>
</dbReference>
<dbReference type="OrthoDB" id="75364at2759"/>
<proteinExistence type="predicted"/>
<accession>A0A024G394</accession>
<dbReference type="AlphaFoldDB" id="A0A024G394"/>
<dbReference type="InterPro" id="IPR036020">
    <property type="entry name" value="WW_dom_sf"/>
</dbReference>
<name>A0A024G394_9STRA</name>
<organism evidence="8 9">
    <name type="scientific">Albugo candida</name>
    <dbReference type="NCBI Taxonomy" id="65357"/>
    <lineage>
        <taxon>Eukaryota</taxon>
        <taxon>Sar</taxon>
        <taxon>Stramenopiles</taxon>
        <taxon>Oomycota</taxon>
        <taxon>Peronosporomycetes</taxon>
        <taxon>Albuginales</taxon>
        <taxon>Albuginaceae</taxon>
        <taxon>Albugo</taxon>
    </lineage>
</organism>
<keyword evidence="1" id="KW-0479">Metal-binding</keyword>